<proteinExistence type="predicted"/>
<organism evidence="2 3">
    <name type="scientific">Rossellomorea vietnamensis</name>
    <dbReference type="NCBI Taxonomy" id="218284"/>
    <lineage>
        <taxon>Bacteria</taxon>
        <taxon>Bacillati</taxon>
        <taxon>Bacillota</taxon>
        <taxon>Bacilli</taxon>
        <taxon>Bacillales</taxon>
        <taxon>Bacillaceae</taxon>
        <taxon>Rossellomorea</taxon>
    </lineage>
</organism>
<evidence type="ECO:0000256" key="1">
    <source>
        <dbReference type="SAM" id="Phobius"/>
    </source>
</evidence>
<dbReference type="AlphaFoldDB" id="A0A6I6UVG0"/>
<keyword evidence="1" id="KW-1133">Transmembrane helix</keyword>
<protein>
    <submittedName>
        <fullName evidence="2">Uncharacterized protein</fullName>
    </submittedName>
</protein>
<keyword evidence="1" id="KW-0472">Membrane</keyword>
<accession>A0A6I6UVG0</accession>
<reference evidence="2 3" key="1">
    <citation type="submission" date="2019-06" db="EMBL/GenBank/DDBJ databases">
        <title>An operon consisting of a P-type ATPase gene and a transcriptional regular gene given the different cadmium resistance in Bacillus vietamensis 151-6 and Bacillus marisflavi 151-25.</title>
        <authorList>
            <person name="Yu X."/>
        </authorList>
    </citation>
    <scope>NUCLEOTIDE SEQUENCE [LARGE SCALE GENOMIC DNA]</scope>
    <source>
        <strain evidence="2 3">151-6</strain>
    </source>
</reference>
<gene>
    <name evidence="2" type="ORF">FHE72_21675</name>
</gene>
<feature type="transmembrane region" description="Helical" evidence="1">
    <location>
        <begin position="52"/>
        <end position="73"/>
    </location>
</feature>
<sequence>MKKVKGKNFLFVLIGLSLISALLFAVGAKEYFTVVNSYAEQNQVIPLSQIPLTIQLSGWFALGSFLFGIVRVFALKQWKYIFLIVFLSYIGVFVYSLLDLRRMRAA</sequence>
<keyword evidence="1" id="KW-0812">Transmembrane</keyword>
<dbReference type="RefSeq" id="WP_159362982.1">
    <property type="nucleotide sequence ID" value="NZ_CP047394.1"/>
</dbReference>
<dbReference type="KEGG" id="bvq:FHE72_21675"/>
<feature type="transmembrane region" description="Helical" evidence="1">
    <location>
        <begin position="80"/>
        <end position="98"/>
    </location>
</feature>
<dbReference type="Proteomes" id="UP000465062">
    <property type="component" value="Chromosome"/>
</dbReference>
<evidence type="ECO:0000313" key="2">
    <source>
        <dbReference type="EMBL" id="QHE63303.1"/>
    </source>
</evidence>
<name>A0A6I6UVG0_9BACI</name>
<dbReference type="EMBL" id="CP047394">
    <property type="protein sequence ID" value="QHE63303.1"/>
    <property type="molecule type" value="Genomic_DNA"/>
</dbReference>
<evidence type="ECO:0000313" key="3">
    <source>
        <dbReference type="Proteomes" id="UP000465062"/>
    </source>
</evidence>